<dbReference type="EMBL" id="KN834773">
    <property type="protein sequence ID" value="KIK60984.1"/>
    <property type="molecule type" value="Genomic_DNA"/>
</dbReference>
<organism evidence="1 2">
    <name type="scientific">Collybiopsis luxurians FD-317 M1</name>
    <dbReference type="NCBI Taxonomy" id="944289"/>
    <lineage>
        <taxon>Eukaryota</taxon>
        <taxon>Fungi</taxon>
        <taxon>Dikarya</taxon>
        <taxon>Basidiomycota</taxon>
        <taxon>Agaricomycotina</taxon>
        <taxon>Agaricomycetes</taxon>
        <taxon>Agaricomycetidae</taxon>
        <taxon>Agaricales</taxon>
        <taxon>Marasmiineae</taxon>
        <taxon>Omphalotaceae</taxon>
        <taxon>Collybiopsis</taxon>
        <taxon>Collybiopsis luxurians</taxon>
    </lineage>
</organism>
<evidence type="ECO:0000313" key="1">
    <source>
        <dbReference type="EMBL" id="KIK60984.1"/>
    </source>
</evidence>
<dbReference type="Proteomes" id="UP000053593">
    <property type="component" value="Unassembled WGS sequence"/>
</dbReference>
<protein>
    <submittedName>
        <fullName evidence="1">Uncharacterized protein</fullName>
    </submittedName>
</protein>
<sequence>MSDSDDDNYDWVASATPYRSDSSVDNSVLELMTTTSDRSQPVLPHLRLLILSTHGDAFEDDLFVKMVASRRRGADVGEYGVLESVQLKLTRREYTPDFLPPILEMRKEGLRVSINDTKGCQTDKELMKLL</sequence>
<proteinExistence type="predicted"/>
<dbReference type="HOGENOM" id="CLU_1943114_0_0_1"/>
<gene>
    <name evidence="1" type="ORF">GYMLUDRAFT_43518</name>
</gene>
<name>A0A0D0CEM5_9AGAR</name>
<keyword evidence="2" id="KW-1185">Reference proteome</keyword>
<accession>A0A0D0CEM5</accession>
<reference evidence="1 2" key="1">
    <citation type="submission" date="2014-04" db="EMBL/GenBank/DDBJ databases">
        <title>Evolutionary Origins and Diversification of the Mycorrhizal Mutualists.</title>
        <authorList>
            <consortium name="DOE Joint Genome Institute"/>
            <consortium name="Mycorrhizal Genomics Consortium"/>
            <person name="Kohler A."/>
            <person name="Kuo A."/>
            <person name="Nagy L.G."/>
            <person name="Floudas D."/>
            <person name="Copeland A."/>
            <person name="Barry K.W."/>
            <person name="Cichocki N."/>
            <person name="Veneault-Fourrey C."/>
            <person name="LaButti K."/>
            <person name="Lindquist E.A."/>
            <person name="Lipzen A."/>
            <person name="Lundell T."/>
            <person name="Morin E."/>
            <person name="Murat C."/>
            <person name="Riley R."/>
            <person name="Ohm R."/>
            <person name="Sun H."/>
            <person name="Tunlid A."/>
            <person name="Henrissat B."/>
            <person name="Grigoriev I.V."/>
            <person name="Hibbett D.S."/>
            <person name="Martin F."/>
        </authorList>
    </citation>
    <scope>NUCLEOTIDE SEQUENCE [LARGE SCALE GENOMIC DNA]</scope>
    <source>
        <strain evidence="1 2">FD-317 M1</strain>
    </source>
</reference>
<evidence type="ECO:0000313" key="2">
    <source>
        <dbReference type="Proteomes" id="UP000053593"/>
    </source>
</evidence>
<feature type="non-terminal residue" evidence="1">
    <location>
        <position position="130"/>
    </location>
</feature>
<dbReference type="OrthoDB" id="10520136at2759"/>
<dbReference type="AlphaFoldDB" id="A0A0D0CEM5"/>